<dbReference type="GO" id="GO:0032259">
    <property type="term" value="P:methylation"/>
    <property type="evidence" value="ECO:0007669"/>
    <property type="project" value="UniProtKB-KW"/>
</dbReference>
<dbReference type="KEGG" id="xla:108701513"/>
<feature type="compositionally biased region" description="Basic and acidic residues" evidence="3">
    <location>
        <begin position="60"/>
        <end position="71"/>
    </location>
</feature>
<dbReference type="CTD" id="108701513"/>
<dbReference type="AlphaFoldDB" id="A0A1L8EXE4"/>
<keyword evidence="1" id="KW-0489">Methyltransferase</keyword>
<sequence length="380" mass="43707">MEEITFTSDTILSEVHLHKRHKRHFMVRLNAVGQPVFQSVFKILSHNNTQETVRKASSFNDKKTEDTEKDYSSCSPEGIQQNDSENIGNLVDEDGDLEVTRRPQSFSERREQNSARNIVCPTIITIGNEEDYTCEENIDSSHNIVKIEHTMATPLEDVGKQIWRGAFLLADYILWQPDLFRDCTVLELGAGTGFTSIIMAMIAKTVYCTDVGEDLLEMCKRNVSLNKCLTEPAGGKVTVKQLDWLKEEFSEDSESPYSWTEEDIADLYDHTTVIIAADVIYDDDITDALFKTLYRIAHSSRNPCTIYLSTEKRFNFTIRHMDITCDAYNHFRRCLEKFENISDGKLKCTATEIKPTFPQFFNYERIEHLELWKITAVSLT</sequence>
<keyword evidence="4" id="KW-1185">Reference proteome</keyword>
<feature type="compositionally biased region" description="Polar residues" evidence="3">
    <location>
        <begin position="72"/>
        <end position="87"/>
    </location>
</feature>
<dbReference type="PaxDb" id="8355-A0A1L8EXE4"/>
<reference evidence="5" key="1">
    <citation type="submission" date="2025-08" db="UniProtKB">
        <authorList>
            <consortium name="RefSeq"/>
        </authorList>
    </citation>
    <scope>IDENTIFICATION</scope>
    <source>
        <strain evidence="5">J_2021</strain>
        <tissue evidence="5">Erythrocytes</tissue>
    </source>
</reference>
<keyword evidence="2" id="KW-0949">S-adenosyl-L-methionine</keyword>
<accession>A0A1L8EXE4</accession>
<protein>
    <submittedName>
        <fullName evidence="5">Methyltransferase-like protein 22 isoform X1</fullName>
    </submittedName>
</protein>
<evidence type="ECO:0000256" key="3">
    <source>
        <dbReference type="SAM" id="MobiDB-lite"/>
    </source>
</evidence>
<dbReference type="Proteomes" id="UP000186698">
    <property type="component" value="Chromosome 9_10L"/>
</dbReference>
<dbReference type="AGR" id="Xenbase:XB-GENE-6488256"/>
<gene>
    <name evidence="5 6" type="primary">mettl22.L</name>
</gene>
<dbReference type="RefSeq" id="XP_018091763.1">
    <property type="nucleotide sequence ID" value="XM_018236274.2"/>
</dbReference>
<evidence type="ECO:0000256" key="2">
    <source>
        <dbReference type="ARBA" id="ARBA00022691"/>
    </source>
</evidence>
<dbReference type="Gene3D" id="3.40.50.150">
    <property type="entry name" value="Vaccinia Virus protein VP39"/>
    <property type="match status" value="1"/>
</dbReference>
<keyword evidence="1" id="KW-0808">Transferase</keyword>
<dbReference type="SUPFAM" id="SSF53335">
    <property type="entry name" value="S-adenosyl-L-methionine-dependent methyltransferases"/>
    <property type="match status" value="1"/>
</dbReference>
<name>A0A1L8EXE4_XENLA</name>
<dbReference type="GeneID" id="108701513"/>
<dbReference type="STRING" id="8355.A0A1L8EXE4"/>
<evidence type="ECO:0000256" key="1">
    <source>
        <dbReference type="ARBA" id="ARBA00022603"/>
    </source>
</evidence>
<dbReference type="InterPro" id="IPR019410">
    <property type="entry name" value="Methyltransf_16"/>
</dbReference>
<dbReference type="PANTHER" id="PTHR23108">
    <property type="entry name" value="METHYLTRANSFERASE-RELATED"/>
    <property type="match status" value="1"/>
</dbReference>
<evidence type="ECO:0000313" key="5">
    <source>
        <dbReference type="RefSeq" id="XP_018091763.1"/>
    </source>
</evidence>
<feature type="region of interest" description="Disordered" evidence="3">
    <location>
        <begin position="54"/>
        <end position="94"/>
    </location>
</feature>
<dbReference type="InterPro" id="IPR029063">
    <property type="entry name" value="SAM-dependent_MTases_sf"/>
</dbReference>
<proteinExistence type="predicted"/>
<dbReference type="GO" id="GO:0005634">
    <property type="term" value="C:nucleus"/>
    <property type="evidence" value="ECO:0000318"/>
    <property type="project" value="GO_Central"/>
</dbReference>
<dbReference type="OMA" id="AYERIQQ"/>
<dbReference type="Pfam" id="PF10294">
    <property type="entry name" value="Methyltransf_16"/>
    <property type="match status" value="1"/>
</dbReference>
<dbReference type="PANTHER" id="PTHR23108:SF0">
    <property type="entry name" value="METHYLTRANSFERASE-LIKE PROTEIN 22"/>
    <property type="match status" value="1"/>
</dbReference>
<dbReference type="Xenbase" id="XB-GENE-6488256">
    <property type="gene designation" value="mettl22.L"/>
</dbReference>
<dbReference type="Bgee" id="108701513">
    <property type="expression patterns" value="Expressed in egg cell and 15 other cell types or tissues"/>
</dbReference>
<evidence type="ECO:0000313" key="6">
    <source>
        <dbReference type="Xenbase" id="XB-GENE-6488256"/>
    </source>
</evidence>
<evidence type="ECO:0000313" key="4">
    <source>
        <dbReference type="Proteomes" id="UP000186698"/>
    </source>
</evidence>
<dbReference type="GO" id="GO:0008276">
    <property type="term" value="F:protein methyltransferase activity"/>
    <property type="evidence" value="ECO:0000318"/>
    <property type="project" value="GO_Central"/>
</dbReference>
<dbReference type="CDD" id="cd02440">
    <property type="entry name" value="AdoMet_MTases"/>
    <property type="match status" value="1"/>
</dbReference>
<organism evidence="4 5">
    <name type="scientific">Xenopus laevis</name>
    <name type="common">African clawed frog</name>
    <dbReference type="NCBI Taxonomy" id="8355"/>
    <lineage>
        <taxon>Eukaryota</taxon>
        <taxon>Metazoa</taxon>
        <taxon>Chordata</taxon>
        <taxon>Craniata</taxon>
        <taxon>Vertebrata</taxon>
        <taxon>Euteleostomi</taxon>
        <taxon>Amphibia</taxon>
        <taxon>Batrachia</taxon>
        <taxon>Anura</taxon>
        <taxon>Pipoidea</taxon>
        <taxon>Pipidae</taxon>
        <taxon>Xenopodinae</taxon>
        <taxon>Xenopus</taxon>
        <taxon>Xenopus</taxon>
    </lineage>
</organism>
<dbReference type="InterPro" id="IPR038899">
    <property type="entry name" value="METTL22"/>
</dbReference>
<dbReference type="OrthoDB" id="46564at2759"/>